<comment type="caution">
    <text evidence="1">The sequence shown here is derived from an EMBL/GenBank/DDBJ whole genome shotgun (WGS) entry which is preliminary data.</text>
</comment>
<organism evidence="1 2">
    <name type="scientific">Blautia massiliensis</name>
    <name type="common">ex Durand et al. 2017</name>
    <dbReference type="NCBI Taxonomy" id="1737424"/>
    <lineage>
        <taxon>Bacteria</taxon>
        <taxon>Bacillati</taxon>
        <taxon>Bacillota</taxon>
        <taxon>Clostridia</taxon>
        <taxon>Lachnospirales</taxon>
        <taxon>Lachnospiraceae</taxon>
        <taxon>Blautia</taxon>
    </lineage>
</organism>
<sequence length="629" mass="73356">MYDLEELKSQMQHDSQIIKELEEYVTDIALEYLDKEDFRKTKLFREIEQIFLAFPENELIAEEYVSCFSSLDGIEKGKKGKKACEMVAKIYHQYPNNREIAINLTYLLMMRSYELDSNDCNKVILCIQKICEHFPDESEIKEHLEEVNNVYQNKIEYEKLGLHAKILSEKVAQNPDSTDLILEYIETLGMYAPYTDEDQCRHIRAIVINYYNRLSENLNYKRNLLKIDTALIENTTGKETVILFKEIQHIYKENPLLELAVLYAEALCTFLGVKESYYKSAIQEIKTLYEIYPNSSEIAASYACILFMGVDFHDENERIAKKFLLELFELAKKHLQNIDIQEYLEDAKNSFAFDYQEAVFWKSSDTKKVNKNCFAVLDTETTWDNKVMTIGIVIADKKTYKPEVFKYYVLHPEFEEGGLYGAVASLPNNDITTEGTREEILYDLQQCLKKHNVTTIYAYNMSFDKSKLPELDNYSWYDIMGIAANKNYNKFISEDMECFKSGRLKRGYSAESIIQLLSGKNDYRESHNALFDAMDELKIMQYLRLSLDSYHQSAIPLENKECIQREKFDNNVFNVGDRIFHKSFGHGLILNCSSETFGNTDSYSATVSFIGKECKNMLVPFPQFIKKEL</sequence>
<dbReference type="InterPro" id="IPR012337">
    <property type="entry name" value="RNaseH-like_sf"/>
</dbReference>
<dbReference type="EMBL" id="JAKNDE010000037">
    <property type="protein sequence ID" value="MCG5035188.1"/>
    <property type="molecule type" value="Genomic_DNA"/>
</dbReference>
<dbReference type="InterPro" id="IPR036397">
    <property type="entry name" value="RNaseH_sf"/>
</dbReference>
<reference evidence="1" key="1">
    <citation type="submission" date="2022-01" db="EMBL/GenBank/DDBJ databases">
        <title>Collection of gut derived symbiotic bacterial strains cultured from healthy donors.</title>
        <authorList>
            <person name="Lin H."/>
            <person name="Kohout C."/>
            <person name="Waligurski E."/>
            <person name="Pamer E.G."/>
        </authorList>
    </citation>
    <scope>NUCLEOTIDE SEQUENCE</scope>
    <source>
        <strain evidence="1">DFI.1.11</strain>
    </source>
</reference>
<protein>
    <recommendedName>
        <fullName evidence="3">Exonuclease domain-containing protein</fullName>
    </recommendedName>
</protein>
<proteinExistence type="predicted"/>
<accession>A0AAW5CWK2</accession>
<dbReference type="Proteomes" id="UP001200089">
    <property type="component" value="Unassembled WGS sequence"/>
</dbReference>
<evidence type="ECO:0000313" key="2">
    <source>
        <dbReference type="Proteomes" id="UP001200089"/>
    </source>
</evidence>
<dbReference type="GO" id="GO:0003676">
    <property type="term" value="F:nucleic acid binding"/>
    <property type="evidence" value="ECO:0007669"/>
    <property type="project" value="InterPro"/>
</dbReference>
<name>A0AAW5CWK2_9FIRM</name>
<dbReference type="RefSeq" id="WP_237972699.1">
    <property type="nucleotide sequence ID" value="NZ_JAKNDE010000037.1"/>
</dbReference>
<gene>
    <name evidence="1" type="ORF">L0P48_16530</name>
</gene>
<dbReference type="Gene3D" id="3.30.420.10">
    <property type="entry name" value="Ribonuclease H-like superfamily/Ribonuclease H"/>
    <property type="match status" value="1"/>
</dbReference>
<evidence type="ECO:0008006" key="3">
    <source>
        <dbReference type="Google" id="ProtNLM"/>
    </source>
</evidence>
<dbReference type="SUPFAM" id="SSF53098">
    <property type="entry name" value="Ribonuclease H-like"/>
    <property type="match status" value="1"/>
</dbReference>
<evidence type="ECO:0000313" key="1">
    <source>
        <dbReference type="EMBL" id="MCG5035188.1"/>
    </source>
</evidence>
<dbReference type="AlphaFoldDB" id="A0AAW5CWK2"/>